<dbReference type="Proteomes" id="UP001203207">
    <property type="component" value="Unassembled WGS sequence"/>
</dbReference>
<name>A0AAE3FY66_9EURY</name>
<keyword evidence="1" id="KW-1133">Transmembrane helix</keyword>
<organism evidence="2 3">
    <name type="scientific">Natronocalculus amylovorans</name>
    <dbReference type="NCBI Taxonomy" id="2917812"/>
    <lineage>
        <taxon>Archaea</taxon>
        <taxon>Methanobacteriati</taxon>
        <taxon>Methanobacteriota</taxon>
        <taxon>Stenosarchaea group</taxon>
        <taxon>Halobacteria</taxon>
        <taxon>Halobacteriales</taxon>
        <taxon>Haloferacaceae</taxon>
        <taxon>Natronocalculus</taxon>
    </lineage>
</organism>
<feature type="transmembrane region" description="Helical" evidence="1">
    <location>
        <begin position="103"/>
        <end position="122"/>
    </location>
</feature>
<proteinExistence type="predicted"/>
<protein>
    <submittedName>
        <fullName evidence="2">HdeD family acid-resistance protein</fullName>
    </submittedName>
</protein>
<dbReference type="InterPro" id="IPR005325">
    <property type="entry name" value="DUF308_memb"/>
</dbReference>
<keyword evidence="1" id="KW-0812">Transmembrane</keyword>
<evidence type="ECO:0000256" key="1">
    <source>
        <dbReference type="SAM" id="Phobius"/>
    </source>
</evidence>
<keyword evidence="1" id="KW-0472">Membrane</keyword>
<feature type="transmembrane region" description="Helical" evidence="1">
    <location>
        <begin position="157"/>
        <end position="177"/>
    </location>
</feature>
<feature type="transmembrane region" description="Helical" evidence="1">
    <location>
        <begin position="47"/>
        <end position="66"/>
    </location>
</feature>
<gene>
    <name evidence="2" type="ORF">AArcSt2_09550</name>
</gene>
<feature type="transmembrane region" description="Helical" evidence="1">
    <location>
        <begin position="78"/>
        <end position="97"/>
    </location>
</feature>
<reference evidence="2" key="2">
    <citation type="submission" date="2022-02" db="EMBL/GenBank/DDBJ databases">
        <authorList>
            <person name="Elcheninov A.G."/>
            <person name="Sorokin D.Y."/>
            <person name="Kublanov I.V."/>
        </authorList>
    </citation>
    <scope>NUCLEOTIDE SEQUENCE</scope>
    <source>
        <strain evidence="2">AArc-St2</strain>
    </source>
</reference>
<keyword evidence="3" id="KW-1185">Reference proteome</keyword>
<feature type="transmembrane region" description="Helical" evidence="1">
    <location>
        <begin position="20"/>
        <end position="41"/>
    </location>
</feature>
<dbReference type="PANTHER" id="PTHR34989">
    <property type="entry name" value="PROTEIN HDED"/>
    <property type="match status" value="1"/>
</dbReference>
<dbReference type="EMBL" id="JAKRVX010000003">
    <property type="protein sequence ID" value="MCL9817188.1"/>
    <property type="molecule type" value="Genomic_DNA"/>
</dbReference>
<reference evidence="2" key="1">
    <citation type="journal article" date="2022" name="Syst. Appl. Microbiol.">
        <title>Natronocalculus amylovorans gen. nov., sp. nov., and Natranaeroarchaeum aerophilus sp. nov., dominant culturable amylolytic natronoarchaea from hypersaline soda lakes in southwestern Siberia.</title>
        <authorList>
            <person name="Sorokin D.Y."/>
            <person name="Elcheninov A.G."/>
            <person name="Khizhniak T.V."/>
            <person name="Koenen M."/>
            <person name="Bale N.J."/>
            <person name="Damste J.S.S."/>
            <person name="Kublanov I.V."/>
        </authorList>
    </citation>
    <scope>NUCLEOTIDE SEQUENCE</scope>
    <source>
        <strain evidence="2">AArc-St2</strain>
    </source>
</reference>
<sequence>MSVVTPSDDSTESYTMGWNVLLIAGALFILFGLFAVIFPFITGISISLLFGALIIAGGIVHLVNAVRIPGWKATSWNILLGVVFVLGGVALVTQPIIGLVTLTLLLAGFFIAEGVVSIAMALRFRGENGWTPMLVNGVFSLLLAGIILAGFPGSAVWALGIIVGVDLLMTGVSLLALRSQARSTASTETPPDDGVTRPSV</sequence>
<evidence type="ECO:0000313" key="3">
    <source>
        <dbReference type="Proteomes" id="UP001203207"/>
    </source>
</evidence>
<comment type="caution">
    <text evidence="2">The sequence shown here is derived from an EMBL/GenBank/DDBJ whole genome shotgun (WGS) entry which is preliminary data.</text>
</comment>
<dbReference type="InterPro" id="IPR052712">
    <property type="entry name" value="Acid_resist_chaperone_HdeD"/>
</dbReference>
<dbReference type="RefSeq" id="WP_250584202.1">
    <property type="nucleotide sequence ID" value="NZ_JAKRVX010000003.1"/>
</dbReference>
<feature type="transmembrane region" description="Helical" evidence="1">
    <location>
        <begin position="134"/>
        <end position="151"/>
    </location>
</feature>
<dbReference type="PANTHER" id="PTHR34989:SF1">
    <property type="entry name" value="PROTEIN HDED"/>
    <property type="match status" value="1"/>
</dbReference>
<accession>A0AAE3FY66</accession>
<evidence type="ECO:0000313" key="2">
    <source>
        <dbReference type="EMBL" id="MCL9817188.1"/>
    </source>
</evidence>
<dbReference type="GO" id="GO:0005886">
    <property type="term" value="C:plasma membrane"/>
    <property type="evidence" value="ECO:0007669"/>
    <property type="project" value="TreeGrafter"/>
</dbReference>
<dbReference type="Pfam" id="PF03729">
    <property type="entry name" value="DUF308"/>
    <property type="match status" value="2"/>
</dbReference>
<dbReference type="AlphaFoldDB" id="A0AAE3FY66"/>